<feature type="region of interest" description="Disordered" evidence="1">
    <location>
        <begin position="296"/>
        <end position="317"/>
    </location>
</feature>
<dbReference type="Proteomes" id="UP000183567">
    <property type="component" value="Unassembled WGS sequence"/>
</dbReference>
<dbReference type="OrthoDB" id="2692698at2759"/>
<evidence type="ECO:0000313" key="3">
    <source>
        <dbReference type="Proteomes" id="UP000183567"/>
    </source>
</evidence>
<feature type="compositionally biased region" description="Polar residues" evidence="1">
    <location>
        <begin position="427"/>
        <end position="438"/>
    </location>
</feature>
<accession>A0A1J8Q9J1</accession>
<gene>
    <name evidence="2" type="ORF">AZE42_04999</name>
</gene>
<feature type="compositionally biased region" description="Low complexity" evidence="1">
    <location>
        <begin position="33"/>
        <end position="47"/>
    </location>
</feature>
<feature type="region of interest" description="Disordered" evidence="1">
    <location>
        <begin position="108"/>
        <end position="141"/>
    </location>
</feature>
<sequence>MNALFARASLKRSPRTRTRKPSISISSEPGCPPSRSSSTATCTSSRPLPLHIIPELSENDFEFDSEPPSSTKLSISRSQESPRPSPRVTLSAFSFSIDDALLMFNDEPRSPALSASSSTEGSDFSEELPSTPGASDDEDFCELRLPSPRLRPHRIEIRPLCITKTRSIVCADDENFDDIIDKDTKPHNASVELSDETREEDEDEHDFYSRQFQDFISLYSSCLQVSEAPARPESVILSLEDAPKLPAEQPKPRGRSRFSKALPRLPISVPPSSTLPAVPSVPVSVPMTLIRTKRVIPPMPTYSPPPPPVGRRPPPRMSVPSDIGEPDFFDEEPLPLVEQIWFDDDEESIYSHHSSAPAHPLSPPLPETPIDEVYLPRASTDSDAPRSSLDSHSSSSCHYSSSSSENTPISPFSFPATPIEKSHQLRSRWSSSTLNSIN</sequence>
<feature type="compositionally biased region" description="Low complexity" evidence="1">
    <location>
        <begin position="387"/>
        <end position="404"/>
    </location>
</feature>
<dbReference type="AlphaFoldDB" id="A0A1J8Q9J1"/>
<organism evidence="2 3">
    <name type="scientific">Rhizopogon vesiculosus</name>
    <dbReference type="NCBI Taxonomy" id="180088"/>
    <lineage>
        <taxon>Eukaryota</taxon>
        <taxon>Fungi</taxon>
        <taxon>Dikarya</taxon>
        <taxon>Basidiomycota</taxon>
        <taxon>Agaricomycotina</taxon>
        <taxon>Agaricomycetes</taxon>
        <taxon>Agaricomycetidae</taxon>
        <taxon>Boletales</taxon>
        <taxon>Suillineae</taxon>
        <taxon>Rhizopogonaceae</taxon>
        <taxon>Rhizopogon</taxon>
    </lineage>
</organism>
<feature type="region of interest" description="Disordered" evidence="1">
    <location>
        <begin position="181"/>
        <end position="204"/>
    </location>
</feature>
<feature type="compositionally biased region" description="Acidic residues" evidence="1">
    <location>
        <begin position="193"/>
        <end position="204"/>
    </location>
</feature>
<feature type="region of interest" description="Disordered" evidence="1">
    <location>
        <begin position="348"/>
        <end position="438"/>
    </location>
</feature>
<keyword evidence="3" id="KW-1185">Reference proteome</keyword>
<feature type="compositionally biased region" description="Pro residues" evidence="1">
    <location>
        <begin position="297"/>
        <end position="317"/>
    </location>
</feature>
<proteinExistence type="predicted"/>
<evidence type="ECO:0000256" key="1">
    <source>
        <dbReference type="SAM" id="MobiDB-lite"/>
    </source>
</evidence>
<dbReference type="EMBL" id="LVVM01005533">
    <property type="protein sequence ID" value="OJA10289.1"/>
    <property type="molecule type" value="Genomic_DNA"/>
</dbReference>
<name>A0A1J8Q9J1_9AGAM</name>
<feature type="non-terminal residue" evidence="2">
    <location>
        <position position="438"/>
    </location>
</feature>
<protein>
    <submittedName>
        <fullName evidence="2">Uncharacterized protein</fullName>
    </submittedName>
</protein>
<comment type="caution">
    <text evidence="2">The sequence shown here is derived from an EMBL/GenBank/DDBJ whole genome shotgun (WGS) entry which is preliminary data.</text>
</comment>
<reference evidence="2 3" key="1">
    <citation type="submission" date="2016-03" db="EMBL/GenBank/DDBJ databases">
        <title>Comparative genomics of the ectomycorrhizal sister species Rhizopogon vinicolor and Rhizopogon vesiculosus (Basidiomycota: Boletales) reveals a divergence of the mating type B locus.</title>
        <authorList>
            <person name="Mujic A.B."/>
            <person name="Kuo A."/>
            <person name="Tritt A."/>
            <person name="Lipzen A."/>
            <person name="Chen C."/>
            <person name="Johnson J."/>
            <person name="Sharma A."/>
            <person name="Barry K."/>
            <person name="Grigoriev I.V."/>
            <person name="Spatafora J.W."/>
        </authorList>
    </citation>
    <scope>NUCLEOTIDE SEQUENCE [LARGE SCALE GENOMIC DNA]</scope>
    <source>
        <strain evidence="2 3">AM-OR11-056</strain>
    </source>
</reference>
<feature type="compositionally biased region" description="Basic residues" evidence="1">
    <location>
        <begin position="9"/>
        <end position="20"/>
    </location>
</feature>
<evidence type="ECO:0000313" key="2">
    <source>
        <dbReference type="EMBL" id="OJA10289.1"/>
    </source>
</evidence>
<feature type="region of interest" description="Disordered" evidence="1">
    <location>
        <begin position="1"/>
        <end position="89"/>
    </location>
</feature>
<feature type="compositionally biased region" description="Polar residues" evidence="1">
    <location>
        <begin position="113"/>
        <end position="122"/>
    </location>
</feature>